<evidence type="ECO:0000256" key="1">
    <source>
        <dbReference type="SAM" id="SignalP"/>
    </source>
</evidence>
<accession>A0A378Q2K2</accession>
<organism evidence="2 3">
    <name type="scientific">Faucicola atlantae</name>
    <dbReference type="NCBI Taxonomy" id="34059"/>
    <lineage>
        <taxon>Bacteria</taxon>
        <taxon>Pseudomonadati</taxon>
        <taxon>Pseudomonadota</taxon>
        <taxon>Gammaproteobacteria</taxon>
        <taxon>Moraxellales</taxon>
        <taxon>Moraxellaceae</taxon>
        <taxon>Faucicola</taxon>
    </lineage>
</organism>
<name>A0A378Q2K2_9GAMM</name>
<evidence type="ECO:0000313" key="2">
    <source>
        <dbReference type="EMBL" id="STY95030.1"/>
    </source>
</evidence>
<gene>
    <name evidence="2" type="ORF">NCTC11091_00815</name>
</gene>
<evidence type="ECO:0008006" key="4">
    <source>
        <dbReference type="Google" id="ProtNLM"/>
    </source>
</evidence>
<feature type="chain" id="PRO_5016953619" description="Lipoprotein" evidence="1">
    <location>
        <begin position="34"/>
        <end position="176"/>
    </location>
</feature>
<dbReference type="RefSeq" id="WP_067056425.1">
    <property type="nucleotide sequence ID" value="NZ_MXAO01000048.1"/>
</dbReference>
<evidence type="ECO:0000313" key="3">
    <source>
        <dbReference type="Proteomes" id="UP000255193"/>
    </source>
</evidence>
<dbReference type="EMBL" id="UGQA01000001">
    <property type="protein sequence ID" value="STY95030.1"/>
    <property type="molecule type" value="Genomic_DNA"/>
</dbReference>
<dbReference type="Proteomes" id="UP000255193">
    <property type="component" value="Unassembled WGS sequence"/>
</dbReference>
<feature type="signal peptide" evidence="1">
    <location>
        <begin position="1"/>
        <end position="33"/>
    </location>
</feature>
<reference evidence="2 3" key="1">
    <citation type="submission" date="2018-06" db="EMBL/GenBank/DDBJ databases">
        <authorList>
            <consortium name="Pathogen Informatics"/>
            <person name="Doyle S."/>
        </authorList>
    </citation>
    <scope>NUCLEOTIDE SEQUENCE [LARGE SCALE GENOMIC DNA]</scope>
    <source>
        <strain evidence="2 3">NCTC11091</strain>
    </source>
</reference>
<dbReference type="AlphaFoldDB" id="A0A378Q2K2"/>
<keyword evidence="1" id="KW-0732">Signal</keyword>
<sequence>MTLSVVAYCARARVGAKALLLGGVLATLCPLSACQPSDPPNRTSNSKAQAQDTLVGCYTVSHDEPAQIKISRNGTGYQMQMRRFNDPTQGWDNPEPLETLAPDNAELTRYFDIKADEQRYLQAVLARPDRVLVLAKITDSFARLNPQFDSSYLAYIYRGSNTIYHVACEGADIKTV</sequence>
<protein>
    <recommendedName>
        <fullName evidence="4">Lipoprotein</fullName>
    </recommendedName>
</protein>
<proteinExistence type="predicted"/>